<dbReference type="AlphaFoldDB" id="A0A368JQB4"/>
<dbReference type="RefSeq" id="WP_114405866.1">
    <property type="nucleotide sequence ID" value="NZ_QOWE01000007.1"/>
</dbReference>
<accession>A0A368JQB4</accession>
<sequence length="440" mass="47779">MLSFRPLSLIGARPLFLCFVLWFGACKPAGQEPEQASGPPAITEVGQSIGPLATKTIGPAGGTLTSTDGRLTLAIPSGALSAETALTVEPVENTAPNGVGRGYHFGPEGTRFAKPASWTYHYQPGEFNGVGPVAIAVQQPDRSWVLTQGARQDTANRTITTQIRHFSWWSLVTQYQLIPPADTMLLNTKKKFEVQYTDYPGGFPKFDADGKDFLAPLGWVLSAKPSVIKSITLNGQKSGGDAGSFQLLPGADKTVIEYTSPDKQPARNPVALTLELQLPGTGLFMLTSNIFIKPPITFQVEGREFKKIYGGASLLNSPQVGTWLQFIIHEQDSPNNKQHNVTVSVKNPTVGGFPFGEQVEVSGIFPSQKHTGYVHSWIETDDSKQYANGKVIITNIDRKNKLLEGSISGSLVYHNQPTPDYPRIHDIARFSATFTLPLAE</sequence>
<protein>
    <recommendedName>
        <fullName evidence="3">ZU5 domain-containing protein</fullName>
    </recommendedName>
</protein>
<dbReference type="Gene3D" id="2.60.220.30">
    <property type="match status" value="1"/>
</dbReference>
<dbReference type="PROSITE" id="PS51257">
    <property type="entry name" value="PROKAR_LIPOPROTEIN"/>
    <property type="match status" value="1"/>
</dbReference>
<proteinExistence type="predicted"/>
<organism evidence="1 2">
    <name type="scientific">Larkinella punicea</name>
    <dbReference type="NCBI Taxonomy" id="2315727"/>
    <lineage>
        <taxon>Bacteria</taxon>
        <taxon>Pseudomonadati</taxon>
        <taxon>Bacteroidota</taxon>
        <taxon>Cytophagia</taxon>
        <taxon>Cytophagales</taxon>
        <taxon>Spirosomataceae</taxon>
        <taxon>Larkinella</taxon>
    </lineage>
</organism>
<dbReference type="EMBL" id="QOWE01000007">
    <property type="protein sequence ID" value="RCR69672.1"/>
    <property type="molecule type" value="Genomic_DNA"/>
</dbReference>
<gene>
    <name evidence="1" type="ORF">DUE52_10000</name>
</gene>
<dbReference type="Proteomes" id="UP000253383">
    <property type="component" value="Unassembled WGS sequence"/>
</dbReference>
<evidence type="ECO:0008006" key="3">
    <source>
        <dbReference type="Google" id="ProtNLM"/>
    </source>
</evidence>
<keyword evidence="2" id="KW-1185">Reference proteome</keyword>
<name>A0A368JQB4_9BACT</name>
<comment type="caution">
    <text evidence="1">The sequence shown here is derived from an EMBL/GenBank/DDBJ whole genome shotgun (WGS) entry which is preliminary data.</text>
</comment>
<evidence type="ECO:0000313" key="2">
    <source>
        <dbReference type="Proteomes" id="UP000253383"/>
    </source>
</evidence>
<dbReference type="OrthoDB" id="770607at2"/>
<evidence type="ECO:0000313" key="1">
    <source>
        <dbReference type="EMBL" id="RCR69672.1"/>
    </source>
</evidence>
<reference evidence="1 2" key="1">
    <citation type="submission" date="2018-07" db="EMBL/GenBank/DDBJ databases">
        <title>Genome analysis of Larkinella rosea.</title>
        <authorList>
            <person name="Zhou Z."/>
            <person name="Wang G."/>
        </authorList>
    </citation>
    <scope>NUCLEOTIDE SEQUENCE [LARGE SCALE GENOMIC DNA]</scope>
    <source>
        <strain evidence="2">zzj9</strain>
    </source>
</reference>